<dbReference type="InterPro" id="IPR003591">
    <property type="entry name" value="Leu-rich_rpt_typical-subtyp"/>
</dbReference>
<dbReference type="SMART" id="SM00364">
    <property type="entry name" value="LRR_BAC"/>
    <property type="match status" value="9"/>
</dbReference>
<dbReference type="GO" id="GO:0031965">
    <property type="term" value="C:nuclear membrane"/>
    <property type="evidence" value="ECO:0007669"/>
    <property type="project" value="UniProtKB-SubCell"/>
</dbReference>
<feature type="region of interest" description="Disordered" evidence="16">
    <location>
        <begin position="455"/>
        <end position="483"/>
    </location>
</feature>
<reference evidence="18" key="1">
    <citation type="submission" date="2025-08" db="UniProtKB">
        <authorList>
            <consortium name="Ensembl"/>
        </authorList>
    </citation>
    <scope>IDENTIFICATION</scope>
</reference>
<proteinExistence type="inferred from homology"/>
<dbReference type="SUPFAM" id="SSF52058">
    <property type="entry name" value="L domain-like"/>
    <property type="match status" value="2"/>
</dbReference>
<dbReference type="PANTHER" id="PTHR23119:SF46">
    <property type="entry name" value="ERBB2 INTERACTING PROTEIN"/>
    <property type="match status" value="1"/>
</dbReference>
<evidence type="ECO:0000256" key="6">
    <source>
        <dbReference type="ARBA" id="ARBA00022614"/>
    </source>
</evidence>
<dbReference type="GO" id="GO:0045197">
    <property type="term" value="P:establishment or maintenance of epithelial cell apical/basal polarity"/>
    <property type="evidence" value="ECO:0007669"/>
    <property type="project" value="TreeGrafter"/>
</dbReference>
<evidence type="ECO:0000259" key="17">
    <source>
        <dbReference type="PROSITE" id="PS50106"/>
    </source>
</evidence>
<evidence type="ECO:0000256" key="2">
    <source>
        <dbReference type="ARBA" id="ARBA00004187"/>
    </source>
</evidence>
<evidence type="ECO:0000256" key="11">
    <source>
        <dbReference type="ARBA" id="ARBA00060371"/>
    </source>
</evidence>
<dbReference type="Pfam" id="PF23598">
    <property type="entry name" value="LRR_14"/>
    <property type="match status" value="1"/>
</dbReference>
<dbReference type="Pfam" id="PF13855">
    <property type="entry name" value="LRR_8"/>
    <property type="match status" value="1"/>
</dbReference>
<dbReference type="PROSITE" id="PS51450">
    <property type="entry name" value="LRR"/>
    <property type="match status" value="4"/>
</dbReference>
<dbReference type="GO" id="GO:0098887">
    <property type="term" value="P:neurotransmitter receptor transport, endosome to postsynaptic membrane"/>
    <property type="evidence" value="ECO:0007669"/>
    <property type="project" value="TreeGrafter"/>
</dbReference>
<dbReference type="GO" id="GO:0010468">
    <property type="term" value="P:regulation of gene expression"/>
    <property type="evidence" value="ECO:0007669"/>
    <property type="project" value="UniProtKB-ARBA"/>
</dbReference>
<feature type="region of interest" description="Disordered" evidence="16">
    <location>
        <begin position="497"/>
        <end position="516"/>
    </location>
</feature>
<dbReference type="PANTHER" id="PTHR23119">
    <property type="entry name" value="DISCS LARGE"/>
    <property type="match status" value="1"/>
</dbReference>
<dbReference type="GO" id="GO:0043113">
    <property type="term" value="P:receptor clustering"/>
    <property type="evidence" value="ECO:0007669"/>
    <property type="project" value="TreeGrafter"/>
</dbReference>
<dbReference type="InterPro" id="IPR055414">
    <property type="entry name" value="LRR_R13L4/SHOC2-like"/>
</dbReference>
<dbReference type="FunFam" id="3.80.10.10:FF:000013">
    <property type="entry name" value="Erbin isoform 7"/>
    <property type="match status" value="1"/>
</dbReference>
<dbReference type="SMART" id="SM00365">
    <property type="entry name" value="LRR_SD22"/>
    <property type="match status" value="6"/>
</dbReference>
<dbReference type="GO" id="GO:0098968">
    <property type="term" value="P:neurotransmitter receptor transport postsynaptic membrane to endosome"/>
    <property type="evidence" value="ECO:0007669"/>
    <property type="project" value="TreeGrafter"/>
</dbReference>
<evidence type="ECO:0000313" key="18">
    <source>
        <dbReference type="Ensembl" id="ENSCCRP00020027858.1"/>
    </source>
</evidence>
<keyword evidence="8" id="KW-0965">Cell junction</keyword>
<comment type="subcellular location">
    <subcellularLocation>
        <location evidence="2">Basolateral cell membrane</location>
    </subcellularLocation>
    <subcellularLocation>
        <location evidence="11">Cell junction</location>
        <location evidence="11">Hemidesmosome</location>
    </subcellularLocation>
    <subcellularLocation>
        <location evidence="1">Nucleus membrane</location>
    </subcellularLocation>
</comment>
<dbReference type="GO" id="GO:0005912">
    <property type="term" value="C:adherens junction"/>
    <property type="evidence" value="ECO:0007669"/>
    <property type="project" value="TreeGrafter"/>
</dbReference>
<keyword evidence="5" id="KW-0597">Phosphoprotein</keyword>
<evidence type="ECO:0000256" key="10">
    <source>
        <dbReference type="ARBA" id="ARBA00023242"/>
    </source>
</evidence>
<dbReference type="InterPro" id="IPR050614">
    <property type="entry name" value="Synaptic_Scaffolding_LAP-MAGUK"/>
</dbReference>
<dbReference type="GO" id="GO:0070433">
    <property type="term" value="P:negative regulation of nucleotide-binding oligomerization domain containing 2 signaling pathway"/>
    <property type="evidence" value="ECO:0007669"/>
    <property type="project" value="UniProtKB-ARBA"/>
</dbReference>
<accession>A0A8C2H935</accession>
<dbReference type="PROSITE" id="PS50106">
    <property type="entry name" value="PDZ"/>
    <property type="match status" value="1"/>
</dbReference>
<evidence type="ECO:0000256" key="13">
    <source>
        <dbReference type="ARBA" id="ARBA00076296"/>
    </source>
</evidence>
<keyword evidence="9" id="KW-0472">Membrane</keyword>
<dbReference type="GO" id="GO:0030056">
    <property type="term" value="C:hemidesmosome"/>
    <property type="evidence" value="ECO:0007669"/>
    <property type="project" value="UniProtKB-SubCell"/>
</dbReference>
<evidence type="ECO:0000256" key="4">
    <source>
        <dbReference type="ARBA" id="ARBA00022475"/>
    </source>
</evidence>
<feature type="compositionally biased region" description="Basic and acidic residues" evidence="16">
    <location>
        <begin position="463"/>
        <end position="473"/>
    </location>
</feature>
<dbReference type="SMART" id="SM00369">
    <property type="entry name" value="LRR_TYP"/>
    <property type="match status" value="11"/>
</dbReference>
<keyword evidence="6" id="KW-0433">Leucine-rich repeat</keyword>
<evidence type="ECO:0000256" key="14">
    <source>
        <dbReference type="ARBA" id="ARBA00083415"/>
    </source>
</evidence>
<feature type="region of interest" description="Disordered" evidence="16">
    <location>
        <begin position="958"/>
        <end position="990"/>
    </location>
</feature>
<dbReference type="Gene3D" id="2.30.42.10">
    <property type="match status" value="1"/>
</dbReference>
<dbReference type="Proteomes" id="UP000694701">
    <property type="component" value="Unplaced"/>
</dbReference>
<dbReference type="GO" id="GO:0014069">
    <property type="term" value="C:postsynaptic density"/>
    <property type="evidence" value="ECO:0007669"/>
    <property type="project" value="TreeGrafter"/>
</dbReference>
<name>A0A8C2H935_CYPCA</name>
<evidence type="ECO:0000256" key="3">
    <source>
        <dbReference type="ARBA" id="ARBA00007772"/>
    </source>
</evidence>
<dbReference type="InterPro" id="IPR032675">
    <property type="entry name" value="LRR_dom_sf"/>
</dbReference>
<feature type="compositionally biased region" description="Low complexity" evidence="16">
    <location>
        <begin position="595"/>
        <end position="607"/>
    </location>
</feature>
<dbReference type="SUPFAM" id="SSF50156">
    <property type="entry name" value="PDZ domain-like"/>
    <property type="match status" value="1"/>
</dbReference>
<comment type="similarity">
    <text evidence="3">Belongs to the LAP (LRR and PDZ) protein family.</text>
</comment>
<keyword evidence="7" id="KW-0677">Repeat</keyword>
<evidence type="ECO:0000256" key="8">
    <source>
        <dbReference type="ARBA" id="ARBA00022949"/>
    </source>
</evidence>
<dbReference type="GO" id="GO:0019901">
    <property type="term" value="F:protein kinase binding"/>
    <property type="evidence" value="ECO:0007669"/>
    <property type="project" value="TreeGrafter"/>
</dbReference>
<organism evidence="18 19">
    <name type="scientific">Cyprinus carpio</name>
    <name type="common">Common carp</name>
    <dbReference type="NCBI Taxonomy" id="7962"/>
    <lineage>
        <taxon>Eukaryota</taxon>
        <taxon>Metazoa</taxon>
        <taxon>Chordata</taxon>
        <taxon>Craniata</taxon>
        <taxon>Vertebrata</taxon>
        <taxon>Euteleostomi</taxon>
        <taxon>Actinopterygii</taxon>
        <taxon>Neopterygii</taxon>
        <taxon>Teleostei</taxon>
        <taxon>Ostariophysi</taxon>
        <taxon>Cypriniformes</taxon>
        <taxon>Cyprinidae</taxon>
        <taxon>Cyprininae</taxon>
        <taxon>Cyprinus</taxon>
    </lineage>
</organism>
<feature type="compositionally biased region" description="Polar residues" evidence="16">
    <location>
        <begin position="608"/>
        <end position="626"/>
    </location>
</feature>
<dbReference type="InterPro" id="IPR001611">
    <property type="entry name" value="Leu-rich_rpt"/>
</dbReference>
<feature type="domain" description="PDZ" evidence="17">
    <location>
        <begin position="1119"/>
        <end position="1208"/>
    </location>
</feature>
<dbReference type="FunFam" id="3.80.10.10:FF:000020">
    <property type="entry name" value="Erbin isoform 7"/>
    <property type="match status" value="1"/>
</dbReference>
<dbReference type="AlphaFoldDB" id="A0A8C2H935"/>
<dbReference type="InterPro" id="IPR001478">
    <property type="entry name" value="PDZ"/>
</dbReference>
<dbReference type="Pfam" id="PF00560">
    <property type="entry name" value="LRR_1"/>
    <property type="match status" value="1"/>
</dbReference>
<dbReference type="Pfam" id="PF00595">
    <property type="entry name" value="PDZ"/>
    <property type="match status" value="1"/>
</dbReference>
<keyword evidence="10" id="KW-0539">Nucleus</keyword>
<dbReference type="Ensembl" id="ENSCCRT00020030538.1">
    <property type="protein sequence ID" value="ENSCCRP00020027858.1"/>
    <property type="gene ID" value="ENSCCRG00020012459.1"/>
</dbReference>
<evidence type="ECO:0000256" key="7">
    <source>
        <dbReference type="ARBA" id="ARBA00022737"/>
    </source>
</evidence>
<dbReference type="GO" id="GO:0098609">
    <property type="term" value="P:cell-cell adhesion"/>
    <property type="evidence" value="ECO:0007669"/>
    <property type="project" value="TreeGrafter"/>
</dbReference>
<evidence type="ECO:0000256" key="12">
    <source>
        <dbReference type="ARBA" id="ARBA00074479"/>
    </source>
</evidence>
<dbReference type="FunFam" id="2.30.42.10:FF:000036">
    <property type="entry name" value="Erbin isoform 7"/>
    <property type="match status" value="1"/>
</dbReference>
<dbReference type="CDD" id="cd06749">
    <property type="entry name" value="PDZ_densin_erbin-like"/>
    <property type="match status" value="1"/>
</dbReference>
<dbReference type="GO" id="GO:0016323">
    <property type="term" value="C:basolateral plasma membrane"/>
    <property type="evidence" value="ECO:0007669"/>
    <property type="project" value="UniProtKB-SubCell"/>
</dbReference>
<evidence type="ECO:0000313" key="19">
    <source>
        <dbReference type="Proteomes" id="UP000694701"/>
    </source>
</evidence>
<dbReference type="FunFam" id="3.80.10.10:FF:000022">
    <property type="entry name" value="Erbin isoform 7"/>
    <property type="match status" value="1"/>
</dbReference>
<evidence type="ECO:0000256" key="9">
    <source>
        <dbReference type="ARBA" id="ARBA00023136"/>
    </source>
</evidence>
<evidence type="ECO:0000256" key="5">
    <source>
        <dbReference type="ARBA" id="ARBA00022553"/>
    </source>
</evidence>
<evidence type="ECO:0000256" key="1">
    <source>
        <dbReference type="ARBA" id="ARBA00004126"/>
    </source>
</evidence>
<evidence type="ECO:0000256" key="15">
    <source>
        <dbReference type="ARBA" id="ARBA00084015"/>
    </source>
</evidence>
<evidence type="ECO:0000256" key="16">
    <source>
        <dbReference type="SAM" id="MobiDB-lite"/>
    </source>
</evidence>
<dbReference type="SMART" id="SM00228">
    <property type="entry name" value="PDZ"/>
    <property type="match status" value="1"/>
</dbReference>
<dbReference type="Gene3D" id="3.80.10.10">
    <property type="entry name" value="Ribonuclease Inhibitor"/>
    <property type="match status" value="3"/>
</dbReference>
<sequence>MSSKRSLFVRLVPCRCLRGEEETVTSLDYSHCSLEQVPKEVFSFEKTLEELYLDANQIEELPKQLFNCQLLYRLSLPDNDLAVLPPGIANLINLRELDVSKNSIQEFPENIKNCKVLAILEASVNPISKLPEGFTQLLSLTQLYLNDAFLEFLPASFGRLTKLQILELRENQLKMLPKSMHKLTQLERLDLGSNEFTEVPEVLEQLTGIRELWMDGNKLTFLPGMIGTLKQLRYLDVSKNNLEMVDEQISGCENLQDLLLSNNTLTQLPGLTTLKVDDNQLMYLPDTIGGLTTLDELDCSFNEIEALPSTIGQCVTLRTFAADHNLLTQMPPEMGSLKNVTVLFLHSNKLETLPEEMGDMQKLKVINLSDNKLKNLPYSFTKLNQMTAMWLSENQSKPLIPLQKEEDPETHKTVLTNYMFPQQTRTEDYLPNSDSESFNPSLWEEQRKQRAQVAFECDEDKDERETPPREGNLKRYPTPYPDELKNMVKTAQSVAHRLKEDESGDEAGKETRASERNHIGVQDVGVKVGFLHNYDIDLLIDSEELSSEEGEMKIAEMRPPLIEISINQPKVVALSKDKKDDGKDADSLLDETVANSNQNNSNCSSPSRMSDSVSLTTDSSQDNSLCTPERESKIQEDENLNQLKQMTPQLQNCNGSETSLQTFLKNQQSYESKSGQMADYSLSMGERLALIEKGINNGVAEQYSTWDQINMNVAKFPPDNMVSYEDLERTKSPSAKESMSSNNNAMLSLENLENGNRIQKTQSGENFNGRMDQVPLRYESTRTVSTGVTALSDMSLSHSTEELSPEKKCPPAPVVKSQSIANMDAGGMKLYSIEGESPPYEVACATRTSISGAQGQSIVRSKSASLLNDQPLQIYPGSSASSSDHRDGPVRRKFKTVAPVIFFPSPCPFRVCIWISVIRSNFASKNRQKSKMGYPILDSKTWDFKFKSERTMSVSDFNYQHGSPSKRPSMRVKSEHSLLDGPVSGGGRVPADWRDQVMRHIEAKKMEKVWPFLQIVYSALSRSLATLNGSQSSLAFSALDGWQIGAHGPSVSIAPLRPHLPKLPEVPLMNGQMCPPVRSPMSCGQPPMVRHPSREQLIDYLMLKVSQQPPGPPRVPQQELHVKIEKNPELGFSISGGVGGRGNPFRPDDNGIFVTRVQSEGPASKLLQPGDRIIQANGYSFVNIDHGNAVSLLKTFPSTVDLIIIREMAA</sequence>
<protein>
    <recommendedName>
        <fullName evidence="12">Erbin</fullName>
    </recommendedName>
    <alternativeName>
        <fullName evidence="13">Densin-180-like protein</fullName>
    </alternativeName>
    <alternativeName>
        <fullName evidence="15">Erbb2-interacting protein</fullName>
    </alternativeName>
    <alternativeName>
        <fullName evidence="14">Protein LAP2</fullName>
    </alternativeName>
</protein>
<dbReference type="InterPro" id="IPR036034">
    <property type="entry name" value="PDZ_sf"/>
</dbReference>
<feature type="region of interest" description="Disordered" evidence="16">
    <location>
        <begin position="592"/>
        <end position="632"/>
    </location>
</feature>
<keyword evidence="4" id="KW-1003">Cell membrane</keyword>
<dbReference type="GO" id="GO:0045211">
    <property type="term" value="C:postsynaptic membrane"/>
    <property type="evidence" value="ECO:0007669"/>
    <property type="project" value="TreeGrafter"/>
</dbReference>